<sequence>MFHLLKLGPVLLSQSQESTNVYLRVSDSGEFASPVFEREDAAGVQALLEGVEVSEVSCEPALEDVAQSLGLPVAHPPDQALSARAAIATFMAWEQRGVAALGADKALLFVQAATEFWDARPWEHWDDSQPFAVTLSGVHARTYEGSVFGGGEDGGEGMALYEQSGALQVLMELQGQGKARAATSLPAIAVTLDHRPAYAVEALAAAHRAPRLPLPLKTGPSGLSVPSTVEAVVLIAALRAMARLTPSRREVVSTLVAGEEQMAVRVVAPAPRVRN</sequence>
<dbReference type="EMBL" id="FOAP01000017">
    <property type="protein sequence ID" value="SEM48116.1"/>
    <property type="molecule type" value="Genomic_DNA"/>
</dbReference>
<proteinExistence type="predicted"/>
<keyword evidence="2" id="KW-1185">Reference proteome</keyword>
<evidence type="ECO:0000313" key="2">
    <source>
        <dbReference type="Proteomes" id="UP000182719"/>
    </source>
</evidence>
<dbReference type="AlphaFoldDB" id="A0A1H7YPE3"/>
<name>A0A1H7YPE3_STIAU</name>
<dbReference type="OrthoDB" id="5381247at2"/>
<gene>
    <name evidence="1" type="ORF">SAMN05444354_117108</name>
</gene>
<dbReference type="RefSeq" id="WP_075009444.1">
    <property type="nucleotide sequence ID" value="NZ_FOAP01000017.1"/>
</dbReference>
<accession>A0A1H7YPE3</accession>
<protein>
    <submittedName>
        <fullName evidence="1">Uncharacterized protein</fullName>
    </submittedName>
</protein>
<dbReference type="Proteomes" id="UP000182719">
    <property type="component" value="Unassembled WGS sequence"/>
</dbReference>
<evidence type="ECO:0000313" key="1">
    <source>
        <dbReference type="EMBL" id="SEM48116.1"/>
    </source>
</evidence>
<reference evidence="2" key="1">
    <citation type="submission" date="2016-10" db="EMBL/GenBank/DDBJ databases">
        <authorList>
            <person name="Varghese N."/>
            <person name="Submissions S."/>
        </authorList>
    </citation>
    <scope>NUCLEOTIDE SEQUENCE [LARGE SCALE GENOMIC DNA]</scope>
    <source>
        <strain evidence="2">DSM 17044</strain>
    </source>
</reference>
<organism evidence="1 2">
    <name type="scientific">Stigmatella aurantiaca</name>
    <dbReference type="NCBI Taxonomy" id="41"/>
    <lineage>
        <taxon>Bacteria</taxon>
        <taxon>Pseudomonadati</taxon>
        <taxon>Myxococcota</taxon>
        <taxon>Myxococcia</taxon>
        <taxon>Myxococcales</taxon>
        <taxon>Cystobacterineae</taxon>
        <taxon>Archangiaceae</taxon>
        <taxon>Stigmatella</taxon>
    </lineage>
</organism>